<evidence type="ECO:0000259" key="7">
    <source>
        <dbReference type="PROSITE" id="PS50850"/>
    </source>
</evidence>
<evidence type="ECO:0000313" key="8">
    <source>
        <dbReference type="EMBL" id="BBZ08030.1"/>
    </source>
</evidence>
<dbReference type="KEGG" id="mdr:MDOR_21990"/>
<name>A0A1X1TKC3_9MYCO</name>
<evidence type="ECO:0000313" key="9">
    <source>
        <dbReference type="EMBL" id="ORV44966.1"/>
    </source>
</evidence>
<proteinExistence type="predicted"/>
<gene>
    <name evidence="9" type="ORF">AWC01_02710</name>
    <name evidence="8" type="ORF">MDOR_21990</name>
</gene>
<evidence type="ECO:0000256" key="4">
    <source>
        <dbReference type="ARBA" id="ARBA00022989"/>
    </source>
</evidence>
<comment type="subcellular location">
    <subcellularLocation>
        <location evidence="1">Cell membrane</location>
        <topology evidence="1">Multi-pass membrane protein</topology>
    </subcellularLocation>
</comment>
<dbReference type="PANTHER" id="PTHR23501:SF154">
    <property type="entry name" value="MULTIDRUG-EFFLUX TRANSPORTER RV1634-RELATED"/>
    <property type="match status" value="1"/>
</dbReference>
<reference evidence="8" key="3">
    <citation type="submission" date="2020-02" db="EMBL/GenBank/DDBJ databases">
        <authorList>
            <person name="Matsumoto Y."/>
            <person name="Motooka D."/>
            <person name="Nakamura S."/>
        </authorList>
    </citation>
    <scope>NUCLEOTIDE SEQUENCE</scope>
    <source>
        <strain evidence="8">JCM 12405</strain>
    </source>
</reference>
<dbReference type="Proteomes" id="UP000193564">
    <property type="component" value="Unassembled WGS sequence"/>
</dbReference>
<dbReference type="Pfam" id="PF07690">
    <property type="entry name" value="MFS_1"/>
    <property type="match status" value="1"/>
</dbReference>
<dbReference type="GO" id="GO:0005886">
    <property type="term" value="C:plasma membrane"/>
    <property type="evidence" value="ECO:0007669"/>
    <property type="project" value="UniProtKB-SubCell"/>
</dbReference>
<keyword evidence="2" id="KW-0813">Transport</keyword>
<dbReference type="EMBL" id="AP022605">
    <property type="protein sequence ID" value="BBZ08030.1"/>
    <property type="molecule type" value="Genomic_DNA"/>
</dbReference>
<dbReference type="AlphaFoldDB" id="A0A1X1TKC3"/>
<dbReference type="EMBL" id="LQOS01000010">
    <property type="protein sequence ID" value="ORV44966.1"/>
    <property type="molecule type" value="Genomic_DNA"/>
</dbReference>
<dbReference type="Proteomes" id="UP000467201">
    <property type="component" value="Chromosome"/>
</dbReference>
<evidence type="ECO:0000256" key="1">
    <source>
        <dbReference type="ARBA" id="ARBA00004651"/>
    </source>
</evidence>
<feature type="transmembrane region" description="Helical" evidence="6">
    <location>
        <begin position="276"/>
        <end position="295"/>
    </location>
</feature>
<evidence type="ECO:0000256" key="5">
    <source>
        <dbReference type="ARBA" id="ARBA00023136"/>
    </source>
</evidence>
<dbReference type="InterPro" id="IPR011701">
    <property type="entry name" value="MFS"/>
</dbReference>
<organism evidence="9 10">
    <name type="scientific">Mycolicibacterium doricum</name>
    <dbReference type="NCBI Taxonomy" id="126673"/>
    <lineage>
        <taxon>Bacteria</taxon>
        <taxon>Bacillati</taxon>
        <taxon>Actinomycetota</taxon>
        <taxon>Actinomycetes</taxon>
        <taxon>Mycobacteriales</taxon>
        <taxon>Mycobacteriaceae</taxon>
        <taxon>Mycolicibacterium</taxon>
    </lineage>
</organism>
<feature type="transmembrane region" description="Helical" evidence="6">
    <location>
        <begin position="212"/>
        <end position="231"/>
    </location>
</feature>
<feature type="transmembrane region" description="Helical" evidence="6">
    <location>
        <begin position="87"/>
        <end position="106"/>
    </location>
</feature>
<sequence length="484" mass="49226">MTETSRVSVGTWRQLLGPAHLGASMVLAGGVLLYATNEFLTISLMPSAVADIGGQRFYAWVTTVYLVASVIAATTVHPLLIRLGPRQAYWSGLSVFAAGTLGCALAPTMELLLVGRMVQGAAGGLLAGLGYAVINTALPSGLWTRASALVSAMWGVGTLVGPAAGGLFAQFGSWRWAFGVLVGLTIAMGLLVPFALPGRVDGHDVGRPGLRIPLWSLLLLGAAALVVSTAGIPHDIRVTAGLLATGVAVVVVFVFVDRRAAVAVLPPSAFGPGPLKWIYSTLGLLMAATMVDMYVPLFGQRLAGMTPIVAGFFGAVLSVGWTGGEITSASLSRTRVIVRTVGLAPLVMATGLTLGMVALRDAMTPAWAALWVVGLLVTGTGIGIAWPHLSAWAMSSVDDPAEGPAAAAAINTVQLICGAFGAGLAGVVVNLTDAGNAAAVRWLFAVFAGLVAVGVIASTRSGRTRAAAYRPGGVGSARRGAPGS</sequence>
<dbReference type="InterPro" id="IPR020846">
    <property type="entry name" value="MFS_dom"/>
</dbReference>
<dbReference type="OrthoDB" id="3503984at2"/>
<keyword evidence="3 6" id="KW-0812">Transmembrane</keyword>
<dbReference type="Gene3D" id="1.20.1720.10">
    <property type="entry name" value="Multidrug resistance protein D"/>
    <property type="match status" value="1"/>
</dbReference>
<accession>A0A1X1TKC3</accession>
<reference evidence="8 11" key="2">
    <citation type="journal article" date="2019" name="Emerg. Microbes Infect.">
        <title>Comprehensive subspecies identification of 175 nontuberculous mycobacteria species based on 7547 genomic profiles.</title>
        <authorList>
            <person name="Matsumoto Y."/>
            <person name="Kinjo T."/>
            <person name="Motooka D."/>
            <person name="Nabeya D."/>
            <person name="Jung N."/>
            <person name="Uechi K."/>
            <person name="Horii T."/>
            <person name="Iida T."/>
            <person name="Fujita J."/>
            <person name="Nakamura S."/>
        </authorList>
    </citation>
    <scope>NUCLEOTIDE SEQUENCE [LARGE SCALE GENOMIC DNA]</scope>
    <source>
        <strain evidence="8 11">JCM 12405</strain>
    </source>
</reference>
<keyword evidence="4 6" id="KW-1133">Transmembrane helix</keyword>
<dbReference type="PROSITE" id="PS50850">
    <property type="entry name" value="MFS"/>
    <property type="match status" value="1"/>
</dbReference>
<feature type="transmembrane region" description="Helical" evidence="6">
    <location>
        <begin position="238"/>
        <end position="256"/>
    </location>
</feature>
<feature type="transmembrane region" description="Helical" evidence="6">
    <location>
        <begin position="406"/>
        <end position="431"/>
    </location>
</feature>
<feature type="transmembrane region" description="Helical" evidence="6">
    <location>
        <begin position="15"/>
        <end position="36"/>
    </location>
</feature>
<keyword evidence="5 6" id="KW-0472">Membrane</keyword>
<evidence type="ECO:0000313" key="10">
    <source>
        <dbReference type="Proteomes" id="UP000193564"/>
    </source>
</evidence>
<dbReference type="PANTHER" id="PTHR23501">
    <property type="entry name" value="MAJOR FACILITATOR SUPERFAMILY"/>
    <property type="match status" value="1"/>
</dbReference>
<evidence type="ECO:0000313" key="11">
    <source>
        <dbReference type="Proteomes" id="UP000467201"/>
    </source>
</evidence>
<feature type="transmembrane region" description="Helical" evidence="6">
    <location>
        <begin position="176"/>
        <end position="196"/>
    </location>
</feature>
<dbReference type="RefSeq" id="WP_085187893.1">
    <property type="nucleotide sequence ID" value="NZ_AP022605.1"/>
</dbReference>
<dbReference type="InterPro" id="IPR036259">
    <property type="entry name" value="MFS_trans_sf"/>
</dbReference>
<evidence type="ECO:0000256" key="3">
    <source>
        <dbReference type="ARBA" id="ARBA00022692"/>
    </source>
</evidence>
<keyword evidence="10" id="KW-1185">Reference proteome</keyword>
<feature type="transmembrane region" description="Helical" evidence="6">
    <location>
        <begin position="336"/>
        <end position="359"/>
    </location>
</feature>
<feature type="transmembrane region" description="Helical" evidence="6">
    <location>
        <begin position="57"/>
        <end position="81"/>
    </location>
</feature>
<dbReference type="SUPFAM" id="SSF103473">
    <property type="entry name" value="MFS general substrate transporter"/>
    <property type="match status" value="1"/>
</dbReference>
<feature type="transmembrane region" description="Helical" evidence="6">
    <location>
        <begin position="302"/>
        <end position="324"/>
    </location>
</feature>
<dbReference type="Gene3D" id="1.20.1250.20">
    <property type="entry name" value="MFS general substrate transporter like domains"/>
    <property type="match status" value="1"/>
</dbReference>
<feature type="transmembrane region" description="Helical" evidence="6">
    <location>
        <begin position="438"/>
        <end position="457"/>
    </location>
</feature>
<feature type="domain" description="Major facilitator superfamily (MFS) profile" evidence="7">
    <location>
        <begin position="23"/>
        <end position="466"/>
    </location>
</feature>
<feature type="transmembrane region" description="Helical" evidence="6">
    <location>
        <begin position="113"/>
        <end position="134"/>
    </location>
</feature>
<dbReference type="STRING" id="126673.AWC01_02710"/>
<dbReference type="GO" id="GO:0022857">
    <property type="term" value="F:transmembrane transporter activity"/>
    <property type="evidence" value="ECO:0007669"/>
    <property type="project" value="InterPro"/>
</dbReference>
<reference evidence="9 10" key="1">
    <citation type="submission" date="2016-01" db="EMBL/GenBank/DDBJ databases">
        <title>The new phylogeny of the genus Mycobacterium.</title>
        <authorList>
            <person name="Tarcisio F."/>
            <person name="Conor M."/>
            <person name="Antonella G."/>
            <person name="Elisabetta G."/>
            <person name="Giulia F.S."/>
            <person name="Sara T."/>
            <person name="Anna F."/>
            <person name="Clotilde B."/>
            <person name="Roberto B."/>
            <person name="Veronica D.S."/>
            <person name="Fabio R."/>
            <person name="Monica P."/>
            <person name="Olivier J."/>
            <person name="Enrico T."/>
            <person name="Nicola S."/>
        </authorList>
    </citation>
    <scope>NUCLEOTIDE SEQUENCE [LARGE SCALE GENOMIC DNA]</scope>
    <source>
        <strain evidence="9 10">DSM 44339</strain>
    </source>
</reference>
<feature type="transmembrane region" description="Helical" evidence="6">
    <location>
        <begin position="366"/>
        <end position="386"/>
    </location>
</feature>
<evidence type="ECO:0000256" key="6">
    <source>
        <dbReference type="SAM" id="Phobius"/>
    </source>
</evidence>
<protein>
    <submittedName>
        <fullName evidence="9">MFS transporter</fullName>
    </submittedName>
</protein>
<evidence type="ECO:0000256" key="2">
    <source>
        <dbReference type="ARBA" id="ARBA00022448"/>
    </source>
</evidence>
<feature type="transmembrane region" description="Helical" evidence="6">
    <location>
        <begin position="146"/>
        <end position="169"/>
    </location>
</feature>